<proteinExistence type="predicted"/>
<sequence length="215" mass="23412">MRLALALTLLIQANLSYPACTSLLSLFDSRLASAATGQVISQHSLLMPDALTAKLFKYGVFIGVLDSMRVTISKLLECPVQNTHEVTLSMAMPTVRTIISGLIHSYLLENYYHLIDPVIYSGLYAAADTLLTGSSKTTNYDHDSANTSYISYLGSRINNALWQCSLAMALNVAGRAVASRLPTHKHAANLVTQLTLIYGTALAYITYAELKNSVY</sequence>
<dbReference type="Proteomes" id="UP001163255">
    <property type="component" value="Chromosome"/>
</dbReference>
<keyword evidence="2" id="KW-1185">Reference proteome</keyword>
<accession>A0ABY6GXD7</accession>
<protein>
    <submittedName>
        <fullName evidence="1">Uncharacterized protein</fullName>
    </submittedName>
</protein>
<organism evidence="1 2">
    <name type="scientific">Endozoicomonas euniceicola</name>
    <dbReference type="NCBI Taxonomy" id="1234143"/>
    <lineage>
        <taxon>Bacteria</taxon>
        <taxon>Pseudomonadati</taxon>
        <taxon>Pseudomonadota</taxon>
        <taxon>Gammaproteobacteria</taxon>
        <taxon>Oceanospirillales</taxon>
        <taxon>Endozoicomonadaceae</taxon>
        <taxon>Endozoicomonas</taxon>
    </lineage>
</organism>
<dbReference type="EMBL" id="CP103300">
    <property type="protein sequence ID" value="UYM17448.1"/>
    <property type="molecule type" value="Genomic_DNA"/>
</dbReference>
<dbReference type="RefSeq" id="WP_262600030.1">
    <property type="nucleotide sequence ID" value="NZ_CP103300.1"/>
</dbReference>
<reference evidence="1" key="1">
    <citation type="submission" date="2022-10" db="EMBL/GenBank/DDBJ databases">
        <title>Completed Genome Sequence of two octocoral isolated bacterium, Endozoicomonas euniceicola EF212T and Endozoicomonas gorgoniicola PS125T.</title>
        <authorList>
            <person name="Chiou Y.-J."/>
            <person name="Chen Y.-H."/>
        </authorList>
    </citation>
    <scope>NUCLEOTIDE SEQUENCE</scope>
    <source>
        <strain evidence="1">EF212</strain>
    </source>
</reference>
<evidence type="ECO:0000313" key="2">
    <source>
        <dbReference type="Proteomes" id="UP001163255"/>
    </source>
</evidence>
<evidence type="ECO:0000313" key="1">
    <source>
        <dbReference type="EMBL" id="UYM17448.1"/>
    </source>
</evidence>
<gene>
    <name evidence="1" type="ORF">NX720_05880</name>
</gene>
<name>A0ABY6GXD7_9GAMM</name>